<protein>
    <recommendedName>
        <fullName evidence="8">J domain-containing protein</fullName>
    </recommendedName>
</protein>
<accession>A0ABR0WB33</accession>
<evidence type="ECO:0000313" key="10">
    <source>
        <dbReference type="Proteomes" id="UP001318860"/>
    </source>
</evidence>
<organism evidence="9 10">
    <name type="scientific">Rehmannia glutinosa</name>
    <name type="common">Chinese foxglove</name>
    <dbReference type="NCBI Taxonomy" id="99300"/>
    <lineage>
        <taxon>Eukaryota</taxon>
        <taxon>Viridiplantae</taxon>
        <taxon>Streptophyta</taxon>
        <taxon>Embryophyta</taxon>
        <taxon>Tracheophyta</taxon>
        <taxon>Spermatophyta</taxon>
        <taxon>Magnoliopsida</taxon>
        <taxon>eudicotyledons</taxon>
        <taxon>Gunneridae</taxon>
        <taxon>Pentapetalae</taxon>
        <taxon>asterids</taxon>
        <taxon>lamiids</taxon>
        <taxon>Lamiales</taxon>
        <taxon>Orobanchaceae</taxon>
        <taxon>Rehmannieae</taxon>
        <taxon>Rehmannia</taxon>
    </lineage>
</organism>
<evidence type="ECO:0000256" key="1">
    <source>
        <dbReference type="ARBA" id="ARBA00004434"/>
    </source>
</evidence>
<reference evidence="9 10" key="1">
    <citation type="journal article" date="2021" name="Comput. Struct. Biotechnol. J.">
        <title>De novo genome assembly of the potent medicinal plant Rehmannia glutinosa using nanopore technology.</title>
        <authorList>
            <person name="Ma L."/>
            <person name="Dong C."/>
            <person name="Song C."/>
            <person name="Wang X."/>
            <person name="Zheng X."/>
            <person name="Niu Y."/>
            <person name="Chen S."/>
            <person name="Feng W."/>
        </authorList>
    </citation>
    <scope>NUCLEOTIDE SEQUENCE [LARGE SCALE GENOMIC DNA]</scope>
    <source>
        <strain evidence="9">DH-2019</strain>
    </source>
</reference>
<dbReference type="InterPro" id="IPR036869">
    <property type="entry name" value="J_dom_sf"/>
</dbReference>
<dbReference type="SUPFAM" id="SSF46565">
    <property type="entry name" value="Chaperone J-domain"/>
    <property type="match status" value="1"/>
</dbReference>
<comment type="similarity">
    <text evidence="7">Belongs to the TIM14 family.</text>
</comment>
<dbReference type="Gene3D" id="1.10.287.110">
    <property type="entry name" value="DnaJ domain"/>
    <property type="match status" value="1"/>
</dbReference>
<dbReference type="EMBL" id="JABTTQ020000013">
    <property type="protein sequence ID" value="KAK6143340.1"/>
    <property type="molecule type" value="Genomic_DNA"/>
</dbReference>
<evidence type="ECO:0000256" key="2">
    <source>
        <dbReference type="ARBA" id="ARBA00022692"/>
    </source>
</evidence>
<comment type="caution">
    <text evidence="9">The sequence shown here is derived from an EMBL/GenBank/DDBJ whole genome shotgun (WGS) entry which is preliminary data.</text>
</comment>
<keyword evidence="5" id="KW-0496">Mitochondrion</keyword>
<feature type="domain" description="J" evidence="8">
    <location>
        <begin position="44"/>
        <end position="110"/>
    </location>
</feature>
<keyword evidence="4" id="KW-1133">Transmembrane helix</keyword>
<dbReference type="CDD" id="cd06257">
    <property type="entry name" value="DnaJ"/>
    <property type="match status" value="1"/>
</dbReference>
<dbReference type="PANTHER" id="PTHR12763:SF28">
    <property type="entry name" value="GEO10507P1-RELATED"/>
    <property type="match status" value="1"/>
</dbReference>
<evidence type="ECO:0000313" key="9">
    <source>
        <dbReference type="EMBL" id="KAK6143340.1"/>
    </source>
</evidence>
<sequence>MGGEPITPKLFRTSDVLSITGLIKAIMSGCHILLNLSLCDCTRVSYKVLQVSRAPCVGRESTPPDKIKEAHRRVMVANHPDAGDSHYLASKINEAKDVLLGKTKSSDSAF</sequence>
<evidence type="ECO:0000259" key="8">
    <source>
        <dbReference type="PROSITE" id="PS50076"/>
    </source>
</evidence>
<comment type="subcellular location">
    <subcellularLocation>
        <location evidence="1">Mitochondrion inner membrane</location>
        <topology evidence="1">Single-pass membrane protein</topology>
    </subcellularLocation>
</comment>
<evidence type="ECO:0000256" key="3">
    <source>
        <dbReference type="ARBA" id="ARBA00022792"/>
    </source>
</evidence>
<gene>
    <name evidence="9" type="ORF">DH2020_023688</name>
</gene>
<keyword evidence="10" id="KW-1185">Reference proteome</keyword>
<dbReference type="InterPro" id="IPR001623">
    <property type="entry name" value="DnaJ_domain"/>
</dbReference>
<keyword evidence="3" id="KW-0999">Mitochondrion inner membrane</keyword>
<evidence type="ECO:0000256" key="4">
    <source>
        <dbReference type="ARBA" id="ARBA00022989"/>
    </source>
</evidence>
<dbReference type="PANTHER" id="PTHR12763">
    <property type="match status" value="1"/>
</dbReference>
<name>A0ABR0WB33_REHGL</name>
<dbReference type="Proteomes" id="UP001318860">
    <property type="component" value="Unassembled WGS sequence"/>
</dbReference>
<proteinExistence type="inferred from homology"/>
<dbReference type="PROSITE" id="PS50076">
    <property type="entry name" value="DNAJ_2"/>
    <property type="match status" value="1"/>
</dbReference>
<keyword evidence="6" id="KW-0472">Membrane</keyword>
<evidence type="ECO:0000256" key="6">
    <source>
        <dbReference type="ARBA" id="ARBA00023136"/>
    </source>
</evidence>
<keyword evidence="2" id="KW-0812">Transmembrane</keyword>
<evidence type="ECO:0000256" key="7">
    <source>
        <dbReference type="ARBA" id="ARBA00038105"/>
    </source>
</evidence>
<evidence type="ECO:0000256" key="5">
    <source>
        <dbReference type="ARBA" id="ARBA00023128"/>
    </source>
</evidence>